<proteinExistence type="predicted"/>
<dbReference type="Gene3D" id="3.40.50.1820">
    <property type="entry name" value="alpha/beta hydrolase"/>
    <property type="match status" value="1"/>
</dbReference>
<organism evidence="1 2">
    <name type="scientific">Sutterella seckii</name>
    <dbReference type="NCBI Taxonomy" id="1944635"/>
    <lineage>
        <taxon>Bacteria</taxon>
        <taxon>Pseudomonadati</taxon>
        <taxon>Pseudomonadota</taxon>
        <taxon>Betaproteobacteria</taxon>
        <taxon>Burkholderiales</taxon>
        <taxon>Sutterellaceae</taxon>
        <taxon>Sutterella</taxon>
    </lineage>
</organism>
<accession>A0A6I1EU52</accession>
<comment type="caution">
    <text evidence="1">The sequence shown here is derived from an EMBL/GenBank/DDBJ whole genome shotgun (WGS) entry which is preliminary data.</text>
</comment>
<evidence type="ECO:0000313" key="1">
    <source>
        <dbReference type="EMBL" id="KAB7662429.1"/>
    </source>
</evidence>
<dbReference type="OrthoDB" id="5353055at2"/>
<dbReference type="AlphaFoldDB" id="A0A6I1EU52"/>
<gene>
    <name evidence="1" type="ORF">GBM95_02820</name>
</gene>
<dbReference type="InterPro" id="IPR029058">
    <property type="entry name" value="AB_hydrolase_fold"/>
</dbReference>
<dbReference type="EMBL" id="WEHX01000008">
    <property type="protein sequence ID" value="KAB7662429.1"/>
    <property type="molecule type" value="Genomic_DNA"/>
</dbReference>
<name>A0A6I1EU52_9BURK</name>
<evidence type="ECO:0000313" key="2">
    <source>
        <dbReference type="Proteomes" id="UP000430564"/>
    </source>
</evidence>
<sequence length="250" mass="27115">MTIALTGKMSGTADKHTADSLKASFENAWFAAARGAFEGKLSDAPENLPAAPILLFAHGSSGIGAPLKAFARFVSSLGWSFLAPDSFVVPDRITYSSPVSRENYERVHAMRSQELDYAARHLDEAPGFSGRYAVAGTSEGGVAAARFTAPEGRRETGRILFSWPCEDNYHVVVHQTHIPDDVPVLNIMSAEDKYFSRANPWLDNPDALGHAGRTLARHPQTSILLIPGAPHTLFALPQTESAVRAFLERI</sequence>
<dbReference type="SUPFAM" id="SSF53474">
    <property type="entry name" value="alpha/beta-Hydrolases"/>
    <property type="match status" value="1"/>
</dbReference>
<protein>
    <submittedName>
        <fullName evidence="1">Alpha/beta hydrolase</fullName>
    </submittedName>
</protein>
<dbReference type="GO" id="GO:0016787">
    <property type="term" value="F:hydrolase activity"/>
    <property type="evidence" value="ECO:0007669"/>
    <property type="project" value="UniProtKB-KW"/>
</dbReference>
<reference evidence="1 2" key="1">
    <citation type="submission" date="2019-10" db="EMBL/GenBank/DDBJ databases">
        <title>Genome diversity of Sutterella seckii.</title>
        <authorList>
            <person name="Chaplin A.V."/>
            <person name="Sokolova S.R."/>
            <person name="Mosin K.A."/>
            <person name="Ivanova E.L."/>
            <person name="Kochetkova T.O."/>
            <person name="Goltsov A.Y."/>
            <person name="Trofimov D.Y."/>
            <person name="Efimov B.A."/>
        </authorList>
    </citation>
    <scope>NUCLEOTIDE SEQUENCE [LARGE SCALE GENOMIC DNA]</scope>
    <source>
        <strain evidence="1 2">ASD393</strain>
    </source>
</reference>
<dbReference type="RefSeq" id="WP_152157693.1">
    <property type="nucleotide sequence ID" value="NZ_WEHX01000008.1"/>
</dbReference>
<keyword evidence="1" id="KW-0378">Hydrolase</keyword>
<dbReference type="Proteomes" id="UP000430564">
    <property type="component" value="Unassembled WGS sequence"/>
</dbReference>